<dbReference type="EMBL" id="NEXV01000294">
    <property type="protein sequence ID" value="PIG85945.1"/>
    <property type="molecule type" value="Genomic_DNA"/>
</dbReference>
<protein>
    <submittedName>
        <fullName evidence="1">Uncharacterized protein</fullName>
    </submittedName>
</protein>
<keyword evidence="2" id="KW-1185">Reference proteome</keyword>
<sequence length="52" mass="5671">AIYQKMSKAMRLMECLNRSAQDNSGHCARLSMSLDLCPISSAPIDLREEGAG</sequence>
<evidence type="ECO:0000313" key="1">
    <source>
        <dbReference type="EMBL" id="PIG85945.1"/>
    </source>
</evidence>
<gene>
    <name evidence="1" type="ORF">AARAC_004485</name>
</gene>
<proteinExistence type="predicted"/>
<dbReference type="AlphaFoldDB" id="A0A2G7G034"/>
<name>A0A2G7G034_9EURO</name>
<feature type="non-terminal residue" evidence="1">
    <location>
        <position position="1"/>
    </location>
</feature>
<evidence type="ECO:0000313" key="2">
    <source>
        <dbReference type="Proteomes" id="UP000231358"/>
    </source>
</evidence>
<reference evidence="1 2" key="1">
    <citation type="submission" date="2017-05" db="EMBL/GenBank/DDBJ databases">
        <title>Genome sequence for an aflatoxigenic pathogen of Argentinian peanut, Aspergillus arachidicola.</title>
        <authorList>
            <person name="Moore G."/>
            <person name="Beltz S.B."/>
            <person name="Mack B.M."/>
        </authorList>
    </citation>
    <scope>NUCLEOTIDE SEQUENCE [LARGE SCALE GENOMIC DNA]</scope>
    <source>
        <strain evidence="1 2">CBS 117610</strain>
    </source>
</reference>
<organism evidence="1 2">
    <name type="scientific">Aspergillus arachidicola</name>
    <dbReference type="NCBI Taxonomy" id="656916"/>
    <lineage>
        <taxon>Eukaryota</taxon>
        <taxon>Fungi</taxon>
        <taxon>Dikarya</taxon>
        <taxon>Ascomycota</taxon>
        <taxon>Pezizomycotina</taxon>
        <taxon>Eurotiomycetes</taxon>
        <taxon>Eurotiomycetidae</taxon>
        <taxon>Eurotiales</taxon>
        <taxon>Aspergillaceae</taxon>
        <taxon>Aspergillus</taxon>
        <taxon>Aspergillus subgen. Circumdati</taxon>
    </lineage>
</organism>
<dbReference type="Proteomes" id="UP000231358">
    <property type="component" value="Unassembled WGS sequence"/>
</dbReference>
<comment type="caution">
    <text evidence="1">The sequence shown here is derived from an EMBL/GenBank/DDBJ whole genome shotgun (WGS) entry which is preliminary data.</text>
</comment>
<accession>A0A2G7G034</accession>